<dbReference type="PANTHER" id="PTHR13593">
    <property type="match status" value="1"/>
</dbReference>
<dbReference type="InterPro" id="IPR051057">
    <property type="entry name" value="PI-PLC_domain"/>
</dbReference>
<proteinExistence type="predicted"/>
<dbReference type="Pfam" id="PF26178">
    <property type="entry name" value="PI-PLC_cat"/>
    <property type="match status" value="1"/>
</dbReference>
<evidence type="ECO:0000313" key="2">
    <source>
        <dbReference type="Proteomes" id="UP001327560"/>
    </source>
</evidence>
<keyword evidence="2" id="KW-1185">Reference proteome</keyword>
<organism evidence="1 2">
    <name type="scientific">Canna indica</name>
    <name type="common">Indian-shot</name>
    <dbReference type="NCBI Taxonomy" id="4628"/>
    <lineage>
        <taxon>Eukaryota</taxon>
        <taxon>Viridiplantae</taxon>
        <taxon>Streptophyta</taxon>
        <taxon>Embryophyta</taxon>
        <taxon>Tracheophyta</taxon>
        <taxon>Spermatophyta</taxon>
        <taxon>Magnoliopsida</taxon>
        <taxon>Liliopsida</taxon>
        <taxon>Zingiberales</taxon>
        <taxon>Cannaceae</taxon>
        <taxon>Canna</taxon>
    </lineage>
</organism>
<gene>
    <name evidence="1" type="ORF">Cni_G29028</name>
</gene>
<name>A0AAQ3L448_9LILI</name>
<sequence length="119" mass="13571">MSLASIVFSCFWEPAINSLMEVEVFLTENPSEIVTIFIEDYVRTPKGLSKLFADADLVKFWYPIFEMPRNGMEWPSATDMVAKNHRLLVFTSDVSKEDNERADIYEHLVGSGRNDSSGE</sequence>
<dbReference type="SUPFAM" id="SSF51695">
    <property type="entry name" value="PLC-like phosphodiesterases"/>
    <property type="match status" value="1"/>
</dbReference>
<dbReference type="AlphaFoldDB" id="A0AAQ3L448"/>
<dbReference type="Proteomes" id="UP001327560">
    <property type="component" value="Chromosome 9"/>
</dbReference>
<dbReference type="PANTHER" id="PTHR13593:SF140">
    <property type="entry name" value="PLC-LIKE PHOSPHODIESTERASE"/>
    <property type="match status" value="1"/>
</dbReference>
<dbReference type="InterPro" id="IPR017946">
    <property type="entry name" value="PLC-like_Pdiesterase_TIM-brl"/>
</dbReference>
<accession>A0AAQ3L448</accession>
<evidence type="ECO:0000313" key="1">
    <source>
        <dbReference type="EMBL" id="WOL20224.1"/>
    </source>
</evidence>
<reference evidence="1 2" key="1">
    <citation type="submission" date="2023-10" db="EMBL/GenBank/DDBJ databases">
        <title>Chromosome-scale genome assembly provides insights into flower coloration mechanisms of Canna indica.</title>
        <authorList>
            <person name="Li C."/>
        </authorList>
    </citation>
    <scope>NUCLEOTIDE SEQUENCE [LARGE SCALE GENOMIC DNA]</scope>
    <source>
        <tissue evidence="1">Flower</tissue>
    </source>
</reference>
<dbReference type="GO" id="GO:0008081">
    <property type="term" value="F:phosphoric diester hydrolase activity"/>
    <property type="evidence" value="ECO:0007669"/>
    <property type="project" value="InterPro"/>
</dbReference>
<dbReference type="GO" id="GO:0006629">
    <property type="term" value="P:lipid metabolic process"/>
    <property type="evidence" value="ECO:0007669"/>
    <property type="project" value="InterPro"/>
</dbReference>
<dbReference type="EMBL" id="CP136898">
    <property type="protein sequence ID" value="WOL20224.1"/>
    <property type="molecule type" value="Genomic_DNA"/>
</dbReference>
<protein>
    <submittedName>
        <fullName evidence="1">Uncharacterized protein</fullName>
    </submittedName>
</protein>